<proteinExistence type="inferred from homology"/>
<sequence length="200" mass="22920">MNPYYHRAHFLKSAAKLSQSPIDQGYEIAFAGRSNAGKSSALNTLCNQKSLARTSKTPGRTQLLNYFELDEQRRLVDLPGYGYAKVAESIKKQWQQNLANYIEHRQCLKGLILLMDIRHPLTPFDLQMLQWNTHHGLPTHVLLTKADKLKTGAAKSTQLKVERSLNDHPEITVQRFSSLKKQGIDECHRVLDIWLELDQE</sequence>
<evidence type="ECO:0000256" key="5">
    <source>
        <dbReference type="ARBA" id="ARBA00022741"/>
    </source>
</evidence>
<evidence type="ECO:0000256" key="6">
    <source>
        <dbReference type="ARBA" id="ARBA00022842"/>
    </source>
</evidence>
<evidence type="ECO:0000256" key="2">
    <source>
        <dbReference type="ARBA" id="ARBA00009638"/>
    </source>
</evidence>
<dbReference type="EMBL" id="JAEPDI010000013">
    <property type="protein sequence ID" value="MCG7940371.1"/>
    <property type="molecule type" value="Genomic_DNA"/>
</dbReference>
<organism evidence="12 13">
    <name type="scientific">Candidatus Thiodiazotropha lotti</name>
    <dbReference type="NCBI Taxonomy" id="2792787"/>
    <lineage>
        <taxon>Bacteria</taxon>
        <taxon>Pseudomonadati</taxon>
        <taxon>Pseudomonadota</taxon>
        <taxon>Gammaproteobacteria</taxon>
        <taxon>Chromatiales</taxon>
        <taxon>Sedimenticolaceae</taxon>
        <taxon>Candidatus Thiodiazotropha</taxon>
    </lineage>
</organism>
<evidence type="ECO:0000256" key="1">
    <source>
        <dbReference type="ARBA" id="ARBA00001946"/>
    </source>
</evidence>
<feature type="domain" description="G" evidence="11">
    <location>
        <begin position="27"/>
        <end position="145"/>
    </location>
</feature>
<dbReference type="Gene3D" id="3.40.50.300">
    <property type="entry name" value="P-loop containing nucleotide triphosphate hydrolases"/>
    <property type="match status" value="1"/>
</dbReference>
<comment type="function">
    <text evidence="10">Necessary for normal cell division and for the maintenance of normal septation.</text>
</comment>
<dbReference type="InterPro" id="IPR027417">
    <property type="entry name" value="P-loop_NTPase"/>
</dbReference>
<accession>A0A9E4K5Z7</accession>
<dbReference type="SUPFAM" id="SSF52540">
    <property type="entry name" value="P-loop containing nucleoside triphosphate hydrolases"/>
    <property type="match status" value="1"/>
</dbReference>
<dbReference type="PANTHER" id="PTHR11649">
    <property type="entry name" value="MSS1/TRME-RELATED GTP-BINDING PROTEIN"/>
    <property type="match status" value="1"/>
</dbReference>
<dbReference type="FunFam" id="3.40.50.300:FF:000098">
    <property type="entry name" value="Probable GTP-binding protein EngB"/>
    <property type="match status" value="1"/>
</dbReference>
<gene>
    <name evidence="12" type="primary">yihA</name>
    <name evidence="10" type="synonym">engB</name>
    <name evidence="12" type="ORF">JAZ04_16175</name>
</gene>
<keyword evidence="3 10" id="KW-0132">Cell division</keyword>
<evidence type="ECO:0000256" key="8">
    <source>
        <dbReference type="ARBA" id="ARBA00023210"/>
    </source>
</evidence>
<dbReference type="CDD" id="cd01876">
    <property type="entry name" value="YihA_EngB"/>
    <property type="match status" value="1"/>
</dbReference>
<keyword evidence="8 10" id="KW-0717">Septation</keyword>
<dbReference type="GO" id="GO:0046872">
    <property type="term" value="F:metal ion binding"/>
    <property type="evidence" value="ECO:0007669"/>
    <property type="project" value="UniProtKB-KW"/>
</dbReference>
<comment type="cofactor">
    <cofactor evidence="1">
        <name>Mg(2+)</name>
        <dbReference type="ChEBI" id="CHEBI:18420"/>
    </cofactor>
</comment>
<evidence type="ECO:0000256" key="4">
    <source>
        <dbReference type="ARBA" id="ARBA00022723"/>
    </source>
</evidence>
<evidence type="ECO:0000256" key="9">
    <source>
        <dbReference type="ARBA" id="ARBA00023306"/>
    </source>
</evidence>
<dbReference type="NCBIfam" id="TIGR03598">
    <property type="entry name" value="GTPase_YsxC"/>
    <property type="match status" value="1"/>
</dbReference>
<dbReference type="InterPro" id="IPR006073">
    <property type="entry name" value="GTP-bd"/>
</dbReference>
<dbReference type="InterPro" id="IPR019987">
    <property type="entry name" value="GTP-bd_ribosome_bio_YsxC"/>
</dbReference>
<dbReference type="GO" id="GO:0005829">
    <property type="term" value="C:cytosol"/>
    <property type="evidence" value="ECO:0007669"/>
    <property type="project" value="TreeGrafter"/>
</dbReference>
<keyword evidence="9 10" id="KW-0131">Cell cycle</keyword>
<dbReference type="GO" id="GO:0005525">
    <property type="term" value="F:GTP binding"/>
    <property type="evidence" value="ECO:0007669"/>
    <property type="project" value="UniProtKB-UniRule"/>
</dbReference>
<evidence type="ECO:0000256" key="10">
    <source>
        <dbReference type="HAMAP-Rule" id="MF_00321"/>
    </source>
</evidence>
<keyword evidence="4" id="KW-0479">Metal-binding</keyword>
<dbReference type="Proteomes" id="UP000886687">
    <property type="component" value="Unassembled WGS sequence"/>
</dbReference>
<dbReference type="InterPro" id="IPR030393">
    <property type="entry name" value="G_ENGB_dom"/>
</dbReference>
<keyword evidence="5 10" id="KW-0547">Nucleotide-binding</keyword>
<keyword evidence="6" id="KW-0460">Magnesium</keyword>
<dbReference type="Pfam" id="PF01926">
    <property type="entry name" value="MMR_HSR1"/>
    <property type="match status" value="1"/>
</dbReference>
<keyword evidence="7 10" id="KW-0342">GTP-binding</keyword>
<dbReference type="PANTHER" id="PTHR11649:SF13">
    <property type="entry name" value="ENGB-TYPE G DOMAIN-CONTAINING PROTEIN"/>
    <property type="match status" value="1"/>
</dbReference>
<reference evidence="12" key="1">
    <citation type="journal article" date="2021" name="Proc. Natl. Acad. Sci. U.S.A.">
        <title>Global biogeography of chemosynthetic symbionts reveals both localized and globally distributed symbiont groups. .</title>
        <authorList>
            <person name="Osvatic J.T."/>
            <person name="Wilkins L.G.E."/>
            <person name="Leibrecht L."/>
            <person name="Leray M."/>
            <person name="Zauner S."/>
            <person name="Polzin J."/>
            <person name="Camacho Y."/>
            <person name="Gros O."/>
            <person name="van Gils J.A."/>
            <person name="Eisen J.A."/>
            <person name="Petersen J.M."/>
            <person name="Yuen B."/>
        </authorList>
    </citation>
    <scope>NUCLEOTIDE SEQUENCE</scope>
    <source>
        <strain evidence="12">MAGL173</strain>
    </source>
</reference>
<evidence type="ECO:0000313" key="12">
    <source>
        <dbReference type="EMBL" id="MCG7940371.1"/>
    </source>
</evidence>
<dbReference type="AlphaFoldDB" id="A0A9E4K5Z7"/>
<evidence type="ECO:0000313" key="13">
    <source>
        <dbReference type="Proteomes" id="UP000886687"/>
    </source>
</evidence>
<comment type="similarity">
    <text evidence="2 10">Belongs to the TRAFAC class TrmE-Era-EngA-EngB-Septin-like GTPase superfamily. EngB GTPase family.</text>
</comment>
<dbReference type="HAMAP" id="MF_00321">
    <property type="entry name" value="GTPase_EngB"/>
    <property type="match status" value="1"/>
</dbReference>
<comment type="caution">
    <text evidence="12">The sequence shown here is derived from an EMBL/GenBank/DDBJ whole genome shotgun (WGS) entry which is preliminary data.</text>
</comment>
<evidence type="ECO:0000256" key="7">
    <source>
        <dbReference type="ARBA" id="ARBA00023134"/>
    </source>
</evidence>
<protein>
    <recommendedName>
        <fullName evidence="10">Probable GTP-binding protein EngB</fullName>
    </recommendedName>
</protein>
<dbReference type="GO" id="GO:0000917">
    <property type="term" value="P:division septum assembly"/>
    <property type="evidence" value="ECO:0007669"/>
    <property type="project" value="UniProtKB-KW"/>
</dbReference>
<evidence type="ECO:0000256" key="3">
    <source>
        <dbReference type="ARBA" id="ARBA00022618"/>
    </source>
</evidence>
<name>A0A9E4K5Z7_9GAMM</name>
<evidence type="ECO:0000259" key="11">
    <source>
        <dbReference type="Pfam" id="PF01926"/>
    </source>
</evidence>